<dbReference type="AlphaFoldDB" id="E7DPY8"/>
<dbReference type="EMBL" id="HQ291129">
    <property type="protein sequence ID" value="ADO19146.1"/>
    <property type="molecule type" value="Genomic_DNA"/>
</dbReference>
<name>E7DPY8_9NOSO</name>
<proteinExistence type="predicted"/>
<organism evidence="1">
    <name type="scientific">Nostoc flagelliforme str. Sunitezuoqi</name>
    <dbReference type="NCBI Taxonomy" id="676037"/>
    <lineage>
        <taxon>Bacteria</taxon>
        <taxon>Bacillati</taxon>
        <taxon>Cyanobacteriota</taxon>
        <taxon>Cyanophyceae</taxon>
        <taxon>Nostocales</taxon>
        <taxon>Nostocaceae</taxon>
        <taxon>Nostoc</taxon>
    </lineage>
</organism>
<sequence>MQCGELLRRKTDGASQFIGNSQENSVVLVGLTFPPRAGVLVPKTQIFLLQHIPISLVFAYGIDGQDQIILSENIGDSSSISVFVFADAKKQYAYA</sequence>
<accession>E7DPY8</accession>
<protein>
    <submittedName>
        <fullName evidence="1">Uncharacterized protein</fullName>
    </submittedName>
</protein>
<gene>
    <name evidence="1" type="ORF">Nfla_5701</name>
</gene>
<evidence type="ECO:0000313" key="1">
    <source>
        <dbReference type="EMBL" id="ADO19146.1"/>
    </source>
</evidence>
<reference evidence="1" key="1">
    <citation type="journal article" date="2011" name="Acta Physiol. Plant.">
        <title>An investigation on the genetic background of Nostoc flagelliforme by similarity analysis of its partial genomic DNA and phylogenetic comparison of deduced related species.</title>
        <authorList>
            <person name="Gao X."/>
            <person name="Liu K."/>
            <person name="Qiu B.S."/>
        </authorList>
    </citation>
    <scope>NUCLEOTIDE SEQUENCE</scope>
    <source>
        <strain evidence="1">Sunitezuoqi</strain>
    </source>
</reference>